<dbReference type="SUPFAM" id="SSF52499">
    <property type="entry name" value="Isochorismatase-like hydrolases"/>
    <property type="match status" value="1"/>
</dbReference>
<reference evidence="3 4" key="1">
    <citation type="submission" date="2018-08" db="EMBL/GenBank/DDBJ databases">
        <title>Draft genome of candidate division NPL-UPA2 bacterium Unc8 that adapted to ultra-basic serpentinizing groundwater.</title>
        <authorList>
            <person name="Ishii S."/>
            <person name="Suzuki S."/>
            <person name="Nealson K.H."/>
        </authorList>
    </citation>
    <scope>NUCLEOTIDE SEQUENCE [LARGE SCALE GENOMIC DNA]</scope>
    <source>
        <strain evidence="3">Unc8</strain>
    </source>
</reference>
<evidence type="ECO:0000313" key="4">
    <source>
        <dbReference type="Proteomes" id="UP000266287"/>
    </source>
</evidence>
<dbReference type="InterPro" id="IPR050272">
    <property type="entry name" value="Isochorismatase-like_hydrls"/>
</dbReference>
<name>A0A399FU93_UNCN2</name>
<dbReference type="Pfam" id="PF00857">
    <property type="entry name" value="Isochorismatase"/>
    <property type="match status" value="1"/>
</dbReference>
<sequence length="175" mass="19732">MKRALLVIDMLVDFLEEGGALFCGKEAVKIIPFVQRKIKEVRADGGIVIYICDAHQKDDLEFKLFPQHCIEGTNGAQIIKELKSANEDIVVKKKRFSGFFRTPLEDILKECSIDRVEVVGVCTSICVMDTVADLRNRDYPVTVYGEAVADFDPEAHHFALKRMEKIYGAVVKLHS</sequence>
<dbReference type="AlphaFoldDB" id="A0A399FU93"/>
<feature type="domain" description="Isochorismatase-like" evidence="2">
    <location>
        <begin position="4"/>
        <end position="172"/>
    </location>
</feature>
<dbReference type="PANTHER" id="PTHR43540:SF6">
    <property type="entry name" value="ISOCHORISMATASE-LIKE DOMAIN-CONTAINING PROTEIN"/>
    <property type="match status" value="1"/>
</dbReference>
<protein>
    <submittedName>
        <fullName evidence="3">Cysteine hydrolase</fullName>
    </submittedName>
</protein>
<dbReference type="PRINTS" id="PR01398">
    <property type="entry name" value="ISCHRISMTASE"/>
</dbReference>
<keyword evidence="1 3" id="KW-0378">Hydrolase</keyword>
<evidence type="ECO:0000256" key="1">
    <source>
        <dbReference type="ARBA" id="ARBA00022801"/>
    </source>
</evidence>
<dbReference type="PANTHER" id="PTHR43540">
    <property type="entry name" value="PEROXYUREIDOACRYLATE/UREIDOACRYLATE AMIDOHYDROLASE-RELATED"/>
    <property type="match status" value="1"/>
</dbReference>
<dbReference type="Proteomes" id="UP000266287">
    <property type="component" value="Unassembled WGS sequence"/>
</dbReference>
<evidence type="ECO:0000259" key="2">
    <source>
        <dbReference type="Pfam" id="PF00857"/>
    </source>
</evidence>
<dbReference type="Gene3D" id="3.40.50.850">
    <property type="entry name" value="Isochorismatase-like"/>
    <property type="match status" value="1"/>
</dbReference>
<dbReference type="InterPro" id="IPR016291">
    <property type="entry name" value="Isochorismatase"/>
</dbReference>
<evidence type="ECO:0000313" key="3">
    <source>
        <dbReference type="EMBL" id="RIH99884.1"/>
    </source>
</evidence>
<comment type="caution">
    <text evidence="3">The sequence shown here is derived from an EMBL/GenBank/DDBJ whole genome shotgun (WGS) entry which is preliminary data.</text>
</comment>
<organism evidence="3 4">
    <name type="scientific">candidate division NPL-UPA2 bacterium Unc8</name>
    <dbReference type="NCBI Taxonomy" id="1980939"/>
    <lineage>
        <taxon>Bacteria</taxon>
    </lineage>
</organism>
<dbReference type="InterPro" id="IPR036380">
    <property type="entry name" value="Isochorismatase-like_sf"/>
</dbReference>
<dbReference type="EMBL" id="NDHY01000010">
    <property type="protein sequence ID" value="RIH99884.1"/>
    <property type="molecule type" value="Genomic_DNA"/>
</dbReference>
<dbReference type="CDD" id="cd00431">
    <property type="entry name" value="cysteine_hydrolases"/>
    <property type="match status" value="1"/>
</dbReference>
<gene>
    <name evidence="3" type="ORF">B9J77_04385</name>
</gene>
<dbReference type="InterPro" id="IPR000868">
    <property type="entry name" value="Isochorismatase-like_dom"/>
</dbReference>
<dbReference type="GO" id="GO:0008908">
    <property type="term" value="F:isochorismatase activity"/>
    <property type="evidence" value="ECO:0007669"/>
    <property type="project" value="InterPro"/>
</dbReference>
<proteinExistence type="predicted"/>
<accession>A0A399FU93</accession>